<dbReference type="Proteomes" id="UP000566819">
    <property type="component" value="Unassembled WGS sequence"/>
</dbReference>
<name>A0A8H4VKY1_9HELO</name>
<comment type="caution">
    <text evidence="2">The sequence shown here is derived from an EMBL/GenBank/DDBJ whole genome shotgun (WGS) entry which is preliminary data.</text>
</comment>
<evidence type="ECO:0000313" key="3">
    <source>
        <dbReference type="Proteomes" id="UP000566819"/>
    </source>
</evidence>
<dbReference type="EMBL" id="JAAMPI010002439">
    <property type="protein sequence ID" value="KAF4613407.1"/>
    <property type="molecule type" value="Genomic_DNA"/>
</dbReference>
<sequence>MATAAIATPTLIAFPLTNSFSTLSNTTSAITNDNNIDITALKTRLQTGNRKTKPPGPLSALTPYEIAYQSKKLSLESRKLDIATLPVGTIAYLNDSNNRLSPIKCVSRECKHQHLISDGAFDHPVVVLHLWKDAGGKDMALVVASSSNPRPDMKRPLRSCPISRVPMCEAEKYYADHPQIEDLMFLENLQVGQKQAYVLTDHVYAVPLENMSEFWNRGRSEFRLEKDSYDDLMDKLSIPAARWVDTAYYKEGGKVGPSSQLPIGVPRPRADVRSNNSWRSPSPPRQQQQKLRALTTVSWR</sequence>
<accession>A0A8H4VKY1</accession>
<feature type="compositionally biased region" description="Low complexity" evidence="1">
    <location>
        <begin position="273"/>
        <end position="289"/>
    </location>
</feature>
<keyword evidence="3" id="KW-1185">Reference proteome</keyword>
<reference evidence="2 3" key="1">
    <citation type="submission" date="2020-03" db="EMBL/GenBank/DDBJ databases">
        <title>Draft Genome Sequence of Cudoniella acicularis.</title>
        <authorList>
            <person name="Buettner E."/>
            <person name="Kellner H."/>
        </authorList>
    </citation>
    <scope>NUCLEOTIDE SEQUENCE [LARGE SCALE GENOMIC DNA]</scope>
    <source>
        <strain evidence="2 3">DSM 108380</strain>
    </source>
</reference>
<feature type="region of interest" description="Disordered" evidence="1">
    <location>
        <begin position="258"/>
        <end position="300"/>
    </location>
</feature>
<organism evidence="2 3">
    <name type="scientific">Cudoniella acicularis</name>
    <dbReference type="NCBI Taxonomy" id="354080"/>
    <lineage>
        <taxon>Eukaryota</taxon>
        <taxon>Fungi</taxon>
        <taxon>Dikarya</taxon>
        <taxon>Ascomycota</taxon>
        <taxon>Pezizomycotina</taxon>
        <taxon>Leotiomycetes</taxon>
        <taxon>Helotiales</taxon>
        <taxon>Tricladiaceae</taxon>
        <taxon>Cudoniella</taxon>
    </lineage>
</organism>
<dbReference type="AlphaFoldDB" id="A0A8H4VKY1"/>
<dbReference type="OrthoDB" id="3537171at2759"/>
<protein>
    <submittedName>
        <fullName evidence="2">Uncharacterized protein</fullName>
    </submittedName>
</protein>
<evidence type="ECO:0000256" key="1">
    <source>
        <dbReference type="SAM" id="MobiDB-lite"/>
    </source>
</evidence>
<evidence type="ECO:0000313" key="2">
    <source>
        <dbReference type="EMBL" id="KAF4613407.1"/>
    </source>
</evidence>
<proteinExistence type="predicted"/>
<gene>
    <name evidence="2" type="ORF">G7Y89_g15479</name>
</gene>